<dbReference type="SUPFAM" id="SSF48726">
    <property type="entry name" value="Immunoglobulin"/>
    <property type="match status" value="6"/>
</dbReference>
<keyword evidence="4 13" id="KW-0732">Signal</keyword>
<dbReference type="eggNOG" id="ENOG502RYEX">
    <property type="taxonomic scope" value="Eukaryota"/>
</dbReference>
<proteinExistence type="predicted"/>
<dbReference type="EMBL" id="AEYP01097733">
    <property type="status" value="NOT_ANNOTATED_CDS"/>
    <property type="molecule type" value="Genomic_DNA"/>
</dbReference>
<dbReference type="PANTHER" id="PTHR11738">
    <property type="entry name" value="MHC CLASS I NK CELL RECEPTOR"/>
    <property type="match status" value="1"/>
</dbReference>
<dbReference type="SMART" id="SM00408">
    <property type="entry name" value="IGc2"/>
    <property type="match status" value="3"/>
</dbReference>
<dbReference type="InterPro" id="IPR003599">
    <property type="entry name" value="Ig_sub"/>
</dbReference>
<keyword evidence="8" id="KW-1015">Disulfide bond</keyword>
<dbReference type="FunFam" id="2.60.40.10:FF:000049">
    <property type="entry name" value="Leukocyte immunoglobulin-like receptor subfamily B member 1"/>
    <property type="match status" value="6"/>
</dbReference>
<dbReference type="SMART" id="SM00409">
    <property type="entry name" value="IG"/>
    <property type="match status" value="4"/>
</dbReference>
<dbReference type="InterPro" id="IPR007110">
    <property type="entry name" value="Ig-like_dom"/>
</dbReference>
<evidence type="ECO:0000256" key="12">
    <source>
        <dbReference type="SAM" id="Phobius"/>
    </source>
</evidence>
<evidence type="ECO:0000256" key="10">
    <source>
        <dbReference type="ARBA" id="ARBA00023319"/>
    </source>
</evidence>
<dbReference type="PROSITE" id="PS50835">
    <property type="entry name" value="IG_LIKE"/>
    <property type="match status" value="1"/>
</dbReference>
<feature type="transmembrane region" description="Helical" evidence="12">
    <location>
        <begin position="651"/>
        <end position="675"/>
    </location>
</feature>
<dbReference type="HOGENOM" id="CLU_021100_2_0_1"/>
<dbReference type="AlphaFoldDB" id="M3YG85"/>
<keyword evidence="3 12" id="KW-0812">Transmembrane</keyword>
<feature type="signal peptide" evidence="13">
    <location>
        <begin position="1"/>
        <end position="16"/>
    </location>
</feature>
<evidence type="ECO:0000256" key="1">
    <source>
        <dbReference type="ARBA" id="ARBA00004162"/>
    </source>
</evidence>
<dbReference type="InterPro" id="IPR050412">
    <property type="entry name" value="Ig-like_Receptors_ImmuneReg"/>
</dbReference>
<dbReference type="InterPro" id="IPR036179">
    <property type="entry name" value="Ig-like_dom_sf"/>
</dbReference>
<dbReference type="OMA" id="ITHMADI"/>
<feature type="region of interest" description="Disordered" evidence="11">
    <location>
        <begin position="738"/>
        <end position="792"/>
    </location>
</feature>
<feature type="compositionally biased region" description="Basic and acidic residues" evidence="11">
    <location>
        <begin position="684"/>
        <end position="693"/>
    </location>
</feature>
<dbReference type="Pfam" id="PF13895">
    <property type="entry name" value="Ig_2"/>
    <property type="match status" value="2"/>
</dbReference>
<evidence type="ECO:0000256" key="5">
    <source>
        <dbReference type="ARBA" id="ARBA00022737"/>
    </source>
</evidence>
<dbReference type="InterPro" id="IPR013783">
    <property type="entry name" value="Ig-like_fold"/>
</dbReference>
<protein>
    <recommendedName>
        <fullName evidence="14">Ig-like domain-containing protein</fullName>
    </recommendedName>
</protein>
<evidence type="ECO:0000256" key="8">
    <source>
        <dbReference type="ARBA" id="ARBA00023157"/>
    </source>
</evidence>
<evidence type="ECO:0000256" key="7">
    <source>
        <dbReference type="ARBA" id="ARBA00023136"/>
    </source>
</evidence>
<keyword evidence="6 12" id="KW-1133">Transmembrane helix</keyword>
<dbReference type="EMBL" id="AEYP01097732">
    <property type="status" value="NOT_ANNOTATED_CDS"/>
    <property type="molecule type" value="Genomic_DNA"/>
</dbReference>
<dbReference type="GO" id="GO:0002764">
    <property type="term" value="P:immune response-regulating signaling pathway"/>
    <property type="evidence" value="ECO:0007669"/>
    <property type="project" value="TreeGrafter"/>
</dbReference>
<dbReference type="GO" id="GO:0032396">
    <property type="term" value="F:inhibitory MHC class I receptor activity"/>
    <property type="evidence" value="ECO:0007669"/>
    <property type="project" value="TreeGrafter"/>
</dbReference>
<dbReference type="InterPro" id="IPR003598">
    <property type="entry name" value="Ig_sub2"/>
</dbReference>
<keyword evidence="9" id="KW-0325">Glycoprotein</keyword>
<evidence type="ECO:0000256" key="13">
    <source>
        <dbReference type="SAM" id="SignalP"/>
    </source>
</evidence>
<evidence type="ECO:0000256" key="6">
    <source>
        <dbReference type="ARBA" id="ARBA00022989"/>
    </source>
</evidence>
<reference evidence="15" key="1">
    <citation type="submission" date="2024-06" db="UniProtKB">
        <authorList>
            <consortium name="Ensembl"/>
        </authorList>
    </citation>
    <scope>IDENTIFICATION</scope>
</reference>
<feature type="region of interest" description="Disordered" evidence="11">
    <location>
        <begin position="683"/>
        <end position="720"/>
    </location>
</feature>
<dbReference type="InterPro" id="IPR013151">
    <property type="entry name" value="Immunoglobulin_dom"/>
</dbReference>
<feature type="compositionally biased region" description="Basic and acidic residues" evidence="11">
    <location>
        <begin position="738"/>
        <end position="747"/>
    </location>
</feature>
<feature type="domain" description="Ig-like" evidence="14">
    <location>
        <begin position="125"/>
        <end position="213"/>
    </location>
</feature>
<feature type="compositionally biased region" description="Polar residues" evidence="11">
    <location>
        <begin position="751"/>
        <end position="760"/>
    </location>
</feature>
<sequence length="818" mass="89867">MTPTLTALLCLGLSLGSRNQAQTGTRPKPNVWAEPGSVMPWGTSVTIWCQGGLEVQEYRLHKEGELETWDRQKPLESKDKVKFPITHMADIYAGRYRCDYLSPTGWSEPSDPLELVVVTESQSKPSLSALPSPVVTSGGNVTLQCASRMGFHRFILMKEGERQPSWTLGSQPAPSQYRAGQHQAEFRMSPVTSAHGGSYRCYGSASTSPYLLSQPSDPLELLVSGTLPRPTVWAEPGSVMPWGTSVTIWCQGGLEVQEYRLHKEGELETWDRQKPLESKDKVKFPITHMADIYAGRYRCDYLSPTGWSEPSDPLELVVVTESQSKPSLSALPSPVVTSGGNVTLQCASRMGFHRFILMKEGERQPSWTLGSQPAPHGGTQALFPVGPVTPSLSWTFRCYGYYSNTPQVWSVPSDPLELLVSGVSGKPSLLTQQDTVVTSGQRLTFQCRSDVSYDKFALSKEGAPDLPRRLRRQTQPGLSGATFYLGLVRPSHGGRYKCYGGHNLSSEWSAPSDPVDILLAGQLSYTPSLSVQPGPMVAPGENVTLLCQSWSSVHTFLLSKEGAADPPLRLRSQYRAGQHQAEFRMSPVTSAHGGSYRCYGSASTSPYLLSQPSDPLELLVSVQGPPEALAVSPTVKHWLIHGVARTQGPHWYLYALTGASVAFVLLLGLLVFLLVRHRHRVRCRKPDQRDTDSQHPAGAADPEPKDRGLHDSSSPAPAAQEESLYVAMQDIQPEEGVELDHRQKTQDEDPQGTTYVQVSRSRSRLRYGLATSPSPMSEGLLDSEDRQAEEDRQMDCQIVASDAPQDVTYAQLDPLALR</sequence>
<keyword evidence="10" id="KW-0393">Immunoglobulin domain</keyword>
<dbReference type="InParanoid" id="M3YG85"/>
<evidence type="ECO:0000256" key="4">
    <source>
        <dbReference type="ARBA" id="ARBA00022729"/>
    </source>
</evidence>
<evidence type="ECO:0000313" key="15">
    <source>
        <dbReference type="Ensembl" id="ENSMPUP00000010342.1"/>
    </source>
</evidence>
<comment type="subcellular location">
    <subcellularLocation>
        <location evidence="1">Cell membrane</location>
        <topology evidence="1">Single-pass membrane protein</topology>
    </subcellularLocation>
</comment>
<keyword evidence="7 12" id="KW-0472">Membrane</keyword>
<dbReference type="Pfam" id="PF00047">
    <property type="entry name" value="ig"/>
    <property type="match status" value="2"/>
</dbReference>
<dbReference type="Ensembl" id="ENSMPUT00000010508.1">
    <property type="protein sequence ID" value="ENSMPUP00000010342.1"/>
    <property type="gene ID" value="ENSMPUG00000010418.1"/>
</dbReference>
<dbReference type="GO" id="GO:0019221">
    <property type="term" value="P:cytokine-mediated signaling pathway"/>
    <property type="evidence" value="ECO:0007669"/>
    <property type="project" value="TreeGrafter"/>
</dbReference>
<name>M3YG85_MUSPF</name>
<dbReference type="CDD" id="cd05751">
    <property type="entry name" value="IgC2_D1_LILR_KIR_like"/>
    <property type="match status" value="2"/>
</dbReference>
<keyword evidence="2" id="KW-1003">Cell membrane</keyword>
<evidence type="ECO:0000256" key="2">
    <source>
        <dbReference type="ARBA" id="ARBA00022475"/>
    </source>
</evidence>
<evidence type="ECO:0000256" key="3">
    <source>
        <dbReference type="ARBA" id="ARBA00022692"/>
    </source>
</evidence>
<feature type="compositionally biased region" description="Basic and acidic residues" evidence="11">
    <location>
        <begin position="783"/>
        <end position="792"/>
    </location>
</feature>
<evidence type="ECO:0000259" key="14">
    <source>
        <dbReference type="PROSITE" id="PS50835"/>
    </source>
</evidence>
<dbReference type="PANTHER" id="PTHR11738:SF179">
    <property type="entry name" value="LEUKOCYTE IMMUNOGLOBULIN-LIKE RECEPTOR SUBFAMILY A MEMBER 5"/>
    <property type="match status" value="1"/>
</dbReference>
<evidence type="ECO:0000256" key="9">
    <source>
        <dbReference type="ARBA" id="ARBA00023180"/>
    </source>
</evidence>
<evidence type="ECO:0000256" key="11">
    <source>
        <dbReference type="SAM" id="MobiDB-lite"/>
    </source>
</evidence>
<dbReference type="Gene3D" id="2.60.40.10">
    <property type="entry name" value="Immunoglobulins"/>
    <property type="match status" value="6"/>
</dbReference>
<organism evidence="15">
    <name type="scientific">Mustela putorius furo</name>
    <name type="common">European domestic ferret</name>
    <name type="synonym">Mustela furo</name>
    <dbReference type="NCBI Taxonomy" id="9669"/>
    <lineage>
        <taxon>Eukaryota</taxon>
        <taxon>Metazoa</taxon>
        <taxon>Chordata</taxon>
        <taxon>Craniata</taxon>
        <taxon>Vertebrata</taxon>
        <taxon>Euteleostomi</taxon>
        <taxon>Mammalia</taxon>
        <taxon>Eutheria</taxon>
        <taxon>Laurasiatheria</taxon>
        <taxon>Carnivora</taxon>
        <taxon>Caniformia</taxon>
        <taxon>Musteloidea</taxon>
        <taxon>Mustelidae</taxon>
        <taxon>Mustelinae</taxon>
        <taxon>Mustela</taxon>
    </lineage>
</organism>
<dbReference type="GeneTree" id="ENSGT01100000263478"/>
<dbReference type="GO" id="GO:0005886">
    <property type="term" value="C:plasma membrane"/>
    <property type="evidence" value="ECO:0007669"/>
    <property type="project" value="UniProtKB-SubCell"/>
</dbReference>
<feature type="chain" id="PRO_5004045123" description="Ig-like domain-containing protein" evidence="13">
    <location>
        <begin position="17"/>
        <end position="818"/>
    </location>
</feature>
<keyword evidence="5" id="KW-0677">Repeat</keyword>
<accession>M3YG85</accession>